<keyword evidence="3" id="KW-1185">Reference proteome</keyword>
<dbReference type="EMBL" id="MU006784">
    <property type="protein sequence ID" value="KAF2640490.1"/>
    <property type="molecule type" value="Genomic_DNA"/>
</dbReference>
<keyword evidence="1" id="KW-0732">Signal</keyword>
<gene>
    <name evidence="2" type="ORF">P280DRAFT_480038</name>
</gene>
<evidence type="ECO:0000313" key="2">
    <source>
        <dbReference type="EMBL" id="KAF2640490.1"/>
    </source>
</evidence>
<evidence type="ECO:0000256" key="1">
    <source>
        <dbReference type="SAM" id="SignalP"/>
    </source>
</evidence>
<accession>A0A6A6RYS4</accession>
<dbReference type="Pfam" id="PF11913">
    <property type="entry name" value="DUF3431"/>
    <property type="match status" value="1"/>
</dbReference>
<dbReference type="Proteomes" id="UP000799753">
    <property type="component" value="Unassembled WGS sequence"/>
</dbReference>
<protein>
    <submittedName>
        <fullName evidence="2">Uncharacterized protein</fullName>
    </submittedName>
</protein>
<evidence type="ECO:0000313" key="3">
    <source>
        <dbReference type="Proteomes" id="UP000799753"/>
    </source>
</evidence>
<feature type="chain" id="PRO_5025412817" evidence="1">
    <location>
        <begin position="26"/>
        <end position="225"/>
    </location>
</feature>
<name>A0A6A6RYS4_9PLEO</name>
<organism evidence="2 3">
    <name type="scientific">Massarina eburnea CBS 473.64</name>
    <dbReference type="NCBI Taxonomy" id="1395130"/>
    <lineage>
        <taxon>Eukaryota</taxon>
        <taxon>Fungi</taxon>
        <taxon>Dikarya</taxon>
        <taxon>Ascomycota</taxon>
        <taxon>Pezizomycotina</taxon>
        <taxon>Dothideomycetes</taxon>
        <taxon>Pleosporomycetidae</taxon>
        <taxon>Pleosporales</taxon>
        <taxon>Massarineae</taxon>
        <taxon>Massarinaceae</taxon>
        <taxon>Massarina</taxon>
    </lineage>
</organism>
<dbReference type="OrthoDB" id="426718at2759"/>
<feature type="signal peptide" evidence="1">
    <location>
        <begin position="1"/>
        <end position="25"/>
    </location>
</feature>
<dbReference type="AlphaFoldDB" id="A0A6A6RYS4"/>
<dbReference type="InterPro" id="IPR021838">
    <property type="entry name" value="DUF3431"/>
</dbReference>
<proteinExistence type="predicted"/>
<sequence>MIASRNLGAGMLALLAICLGWDAVALSTGSQRLDVQEQIPLNGNEEKIEIATQLLTSDTPSGRVVILGRLSLANTSWVQSNLADWQDTIYTTLESSVLSTDGSTTLDRQVLPYLTYLLISSPATSSVAFVHPKRTTETRVWNTNTPDHDAKTSKSLNLGELAGKGYAKLHCGNGSCSASVEDLKENLRVEYETEGARLEVWRDALSRDDVVRTIGIMCCGSTAGG</sequence>
<reference evidence="2" key="1">
    <citation type="journal article" date="2020" name="Stud. Mycol.">
        <title>101 Dothideomycetes genomes: a test case for predicting lifestyles and emergence of pathogens.</title>
        <authorList>
            <person name="Haridas S."/>
            <person name="Albert R."/>
            <person name="Binder M."/>
            <person name="Bloem J."/>
            <person name="Labutti K."/>
            <person name="Salamov A."/>
            <person name="Andreopoulos B."/>
            <person name="Baker S."/>
            <person name="Barry K."/>
            <person name="Bills G."/>
            <person name="Bluhm B."/>
            <person name="Cannon C."/>
            <person name="Castanera R."/>
            <person name="Culley D."/>
            <person name="Daum C."/>
            <person name="Ezra D."/>
            <person name="Gonzalez J."/>
            <person name="Henrissat B."/>
            <person name="Kuo A."/>
            <person name="Liang C."/>
            <person name="Lipzen A."/>
            <person name="Lutzoni F."/>
            <person name="Magnuson J."/>
            <person name="Mondo S."/>
            <person name="Nolan M."/>
            <person name="Ohm R."/>
            <person name="Pangilinan J."/>
            <person name="Park H.-J."/>
            <person name="Ramirez L."/>
            <person name="Alfaro M."/>
            <person name="Sun H."/>
            <person name="Tritt A."/>
            <person name="Yoshinaga Y."/>
            <person name="Zwiers L.-H."/>
            <person name="Turgeon B."/>
            <person name="Goodwin S."/>
            <person name="Spatafora J."/>
            <person name="Crous P."/>
            <person name="Grigoriev I."/>
        </authorList>
    </citation>
    <scope>NUCLEOTIDE SEQUENCE</scope>
    <source>
        <strain evidence="2">CBS 473.64</strain>
    </source>
</reference>